<keyword evidence="5" id="KW-1003">Cell membrane</keyword>
<feature type="transmembrane region" description="Helical" evidence="14">
    <location>
        <begin position="549"/>
        <end position="570"/>
    </location>
</feature>
<dbReference type="GO" id="GO:0005524">
    <property type="term" value="F:ATP binding"/>
    <property type="evidence" value="ECO:0007669"/>
    <property type="project" value="UniProtKB-KW"/>
</dbReference>
<evidence type="ECO:0000256" key="6">
    <source>
        <dbReference type="ARBA" id="ARBA00022692"/>
    </source>
</evidence>
<dbReference type="CDD" id="cd18558">
    <property type="entry name" value="ABC_6TM_Pgp_ABCB1"/>
    <property type="match status" value="1"/>
</dbReference>
<dbReference type="SUPFAM" id="SSF52540">
    <property type="entry name" value="P-loop containing nucleoside triphosphate hydrolases"/>
    <property type="match status" value="2"/>
</dbReference>
<feature type="transmembrane region" description="Helical" evidence="14">
    <location>
        <begin position="18"/>
        <end position="41"/>
    </location>
</feature>
<keyword evidence="10" id="KW-1278">Translocase</keyword>
<dbReference type="InterPro" id="IPR011527">
    <property type="entry name" value="ABC1_TM_dom"/>
</dbReference>
<evidence type="ECO:0000256" key="12">
    <source>
        <dbReference type="ARBA" id="ARBA00023136"/>
    </source>
</evidence>
<dbReference type="AlphaFoldDB" id="A0A8C3RUK3"/>
<reference evidence="17" key="2">
    <citation type="submission" date="2025-09" db="UniProtKB">
        <authorList>
            <consortium name="Ensembl"/>
        </authorList>
    </citation>
    <scope>IDENTIFICATION</scope>
</reference>
<evidence type="ECO:0000256" key="7">
    <source>
        <dbReference type="ARBA" id="ARBA00022737"/>
    </source>
</evidence>
<keyword evidence="6 14" id="KW-0812">Transmembrane</keyword>
<feature type="transmembrane region" description="Helical" evidence="14">
    <location>
        <begin position="768"/>
        <end position="789"/>
    </location>
</feature>
<keyword evidence="4" id="KW-0813">Transport</keyword>
<dbReference type="CDD" id="cd03249">
    <property type="entry name" value="ABC_MTABC3_MDL1_MDL2"/>
    <property type="match status" value="1"/>
</dbReference>
<keyword evidence="12 14" id="KW-0472">Membrane</keyword>
<dbReference type="FunFam" id="1.20.1560.10:FF:000018">
    <property type="entry name" value="ATP-binding cassette subfamily B member 11"/>
    <property type="match status" value="1"/>
</dbReference>
<feature type="domain" description="ABC transporter" evidence="15">
    <location>
        <begin position="350"/>
        <end position="593"/>
    </location>
</feature>
<keyword evidence="18" id="KW-1185">Reference proteome</keyword>
<evidence type="ECO:0000259" key="15">
    <source>
        <dbReference type="PROSITE" id="PS50893"/>
    </source>
</evidence>
<evidence type="ECO:0000256" key="13">
    <source>
        <dbReference type="ARBA" id="ARBA00023180"/>
    </source>
</evidence>
<reference evidence="17" key="1">
    <citation type="submission" date="2025-08" db="UniProtKB">
        <authorList>
            <consortium name="Ensembl"/>
        </authorList>
    </citation>
    <scope>IDENTIFICATION</scope>
</reference>
<dbReference type="CDD" id="cd18578">
    <property type="entry name" value="ABC_6TM_Pgp_ABCB1_D2_like"/>
    <property type="match status" value="1"/>
</dbReference>
<dbReference type="PROSITE" id="PS50929">
    <property type="entry name" value="ABC_TM1F"/>
    <property type="match status" value="2"/>
</dbReference>
<evidence type="ECO:0000256" key="8">
    <source>
        <dbReference type="ARBA" id="ARBA00022741"/>
    </source>
</evidence>
<sequence length="1072" mass="118224">TTLCFHFQFRYSDWLDKLLMVLGSAMAILHGAALPIMMIIFGDMTDSFVNPGNISHLGNISYEKLEEQMTSYAYYYSGIGAGVLFVAYMQVAFWTLAAGRQIKKIRQQFFHSIMRQEIGWFDMNDVGELNTRLIDDVSKINEGIGDKIGMLFQAIATFLTGFIVGFTRGWKLTLVILAVSPVLGLSAALWAKILSAFTDKELTAYAKAGAVAEEVLAAIRTVIAFGGQKKEIKRYHTNLEDAKNIGIKKAITANISMGIAFLLIYASYALAFWYGASLVLSDYYTIGKVLTVFFAILIGAFSVGQTAPGMEAFANARGAAYAIFNIIDNEPHIDSFSETGYKPDHIRGNLEFRNVYFNYPSRQDVKVLKGLDLKVNCGQTVALVGSSGCGKSTTVQLIQRFYDPEKGMITIDGQDIKTLNIRYLREIIGVVNQEPVLFATTIAENIRYGREDVTMEEIEKAVKEANAYDFIMKLPDVSKSTLLSNSSLLNLIPNSSLRGRIMISSEEYVVEADEILSNMTSKNAENTCYDTAKVFADTDKTVVRNKTNLYSLLFLALGIISLVTFFLQGFTFGKAGEILTLRLRFMAFKAMLRQDIGWFDDPKNSTGALTTRLANDASQVKGATGARLALITQNIANLGTGIIISLVYGWQLTLLILAIVPVIAIGGIVEMKMLSGHAKKDKEELEVAGKIATEAIENIRTVVTLTQERKFEYMYGQNLQGPYRNSVKKAHIFGFTFGLTQAIMYFTYAGCFRFGAYLVVNGYMDFKSVFLVFSAIVFGAMALGQTSSFTPDYAKAKMSAAHLFMLFEQAPLIDSYSDEGLKPDIFGGNIAFKEVMFNYPTRPDVQVLQGLNIKVEKGQTLALVGSSGCGKSTVVQLLERFYDPLDGEMLLDGQNAKALNIQWLRAQIGIVSQEPILFDCSIAENIAYGDNSREVSFEEIVNAARAANIHSFIDSLPNKYNTCVGDKGTQLSGGQKQRIAIARALVRHPQILLLDEATSALDTESEKVVQEALDKARQGRTCIVIAHRLSTVQNADKIAVIQNGRVVEQGTHQQLLAEKGIYYSLVNVQAGP</sequence>
<keyword evidence="9" id="KW-0067">ATP-binding</keyword>
<dbReference type="FunFam" id="1.20.1560.10:FF:000046">
    <property type="entry name" value="ATP-binding cassette subfamily B member 11"/>
    <property type="match status" value="1"/>
</dbReference>
<feature type="transmembrane region" description="Helical" evidence="14">
    <location>
        <begin position="73"/>
        <end position="97"/>
    </location>
</feature>
<evidence type="ECO:0000256" key="10">
    <source>
        <dbReference type="ARBA" id="ARBA00022967"/>
    </source>
</evidence>
<dbReference type="InterPro" id="IPR003439">
    <property type="entry name" value="ABC_transporter-like_ATP-bd"/>
</dbReference>
<dbReference type="GO" id="GO:0015421">
    <property type="term" value="F:ABC-type oligopeptide transporter activity"/>
    <property type="evidence" value="ECO:0007669"/>
    <property type="project" value="TreeGrafter"/>
</dbReference>
<dbReference type="Gene3D" id="3.40.50.300">
    <property type="entry name" value="P-loop containing nucleotide triphosphate hydrolases"/>
    <property type="match status" value="2"/>
</dbReference>
<dbReference type="Pfam" id="PF00664">
    <property type="entry name" value="ABC_membrane"/>
    <property type="match status" value="2"/>
</dbReference>
<evidence type="ECO:0000256" key="4">
    <source>
        <dbReference type="ARBA" id="ARBA00022448"/>
    </source>
</evidence>
<evidence type="ECO:0000313" key="17">
    <source>
        <dbReference type="Ensembl" id="ENSCSRP00000003398.1"/>
    </source>
</evidence>
<keyword evidence="7" id="KW-0677">Repeat</keyword>
<organism evidence="17 18">
    <name type="scientific">Chelydra serpentina</name>
    <name type="common">Snapping turtle</name>
    <name type="synonym">Testudo serpentina</name>
    <dbReference type="NCBI Taxonomy" id="8475"/>
    <lineage>
        <taxon>Eukaryota</taxon>
        <taxon>Metazoa</taxon>
        <taxon>Chordata</taxon>
        <taxon>Craniata</taxon>
        <taxon>Vertebrata</taxon>
        <taxon>Euteleostomi</taxon>
        <taxon>Archelosauria</taxon>
        <taxon>Testudinata</taxon>
        <taxon>Testudines</taxon>
        <taxon>Cryptodira</taxon>
        <taxon>Durocryptodira</taxon>
        <taxon>Americhelydia</taxon>
        <taxon>Chelydroidea</taxon>
        <taxon>Chelydridae</taxon>
        <taxon>Chelydra</taxon>
    </lineage>
</organism>
<dbReference type="PANTHER" id="PTHR43394:SF27">
    <property type="entry name" value="ATP-DEPENDENT TRANSLOCASE ABCB1-LIKE"/>
    <property type="match status" value="1"/>
</dbReference>
<evidence type="ECO:0000256" key="1">
    <source>
        <dbReference type="ARBA" id="ARBA00004221"/>
    </source>
</evidence>
<dbReference type="GO" id="GO:0005743">
    <property type="term" value="C:mitochondrial inner membrane"/>
    <property type="evidence" value="ECO:0007669"/>
    <property type="project" value="TreeGrafter"/>
</dbReference>
<evidence type="ECO:0000256" key="5">
    <source>
        <dbReference type="ARBA" id="ARBA00022475"/>
    </source>
</evidence>
<dbReference type="FunFam" id="3.40.50.300:FF:000479">
    <property type="entry name" value="Multidrug resistance protein 1A"/>
    <property type="match status" value="1"/>
</dbReference>
<dbReference type="InterPro" id="IPR039421">
    <property type="entry name" value="Type_1_exporter"/>
</dbReference>
<dbReference type="PROSITE" id="PS50893">
    <property type="entry name" value="ABC_TRANSPORTER_2"/>
    <property type="match status" value="2"/>
</dbReference>
<dbReference type="Gene3D" id="1.20.1560.10">
    <property type="entry name" value="ABC transporter type 1, transmembrane domain"/>
    <property type="match status" value="2"/>
</dbReference>
<feature type="transmembrane region" description="Helical" evidence="14">
    <location>
        <begin position="648"/>
        <end position="669"/>
    </location>
</feature>
<evidence type="ECO:0000259" key="16">
    <source>
        <dbReference type="PROSITE" id="PS50929"/>
    </source>
</evidence>
<feature type="domain" description="ABC transporter" evidence="15">
    <location>
        <begin position="830"/>
        <end position="1068"/>
    </location>
</feature>
<dbReference type="SUPFAM" id="SSF90123">
    <property type="entry name" value="ABC transporter transmembrane region"/>
    <property type="match status" value="2"/>
</dbReference>
<dbReference type="GO" id="GO:0016887">
    <property type="term" value="F:ATP hydrolysis activity"/>
    <property type="evidence" value="ECO:0007669"/>
    <property type="project" value="InterPro"/>
</dbReference>
<evidence type="ECO:0000313" key="18">
    <source>
        <dbReference type="Proteomes" id="UP000694403"/>
    </source>
</evidence>
<feature type="transmembrane region" description="Helical" evidence="14">
    <location>
        <begin position="283"/>
        <end position="303"/>
    </location>
</feature>
<evidence type="ECO:0000256" key="3">
    <source>
        <dbReference type="ARBA" id="ARBA00007577"/>
    </source>
</evidence>
<feature type="transmembrane region" description="Helical" evidence="14">
    <location>
        <begin position="251"/>
        <end position="271"/>
    </location>
</feature>
<dbReference type="InterPro" id="IPR003593">
    <property type="entry name" value="AAA+_ATPase"/>
</dbReference>
<proteinExistence type="inferred from homology"/>
<comment type="subcellular location">
    <subcellularLocation>
        <location evidence="1">Apical cell membrane</location>
    </subcellularLocation>
    <subcellularLocation>
        <location evidence="2">Cell membrane</location>
        <topology evidence="2">Multi-pass membrane protein</topology>
    </subcellularLocation>
</comment>
<feature type="domain" description="ABC transmembrane type-1" evidence="16">
    <location>
        <begin position="550"/>
        <end position="795"/>
    </location>
</feature>
<dbReference type="GO" id="GO:0090374">
    <property type="term" value="P:oligopeptide export from mitochondrion"/>
    <property type="evidence" value="ECO:0007669"/>
    <property type="project" value="TreeGrafter"/>
</dbReference>
<evidence type="ECO:0000256" key="14">
    <source>
        <dbReference type="SAM" id="Phobius"/>
    </source>
</evidence>
<dbReference type="PROSITE" id="PS00211">
    <property type="entry name" value="ABC_TRANSPORTER_1"/>
    <property type="match status" value="1"/>
</dbReference>
<dbReference type="GO" id="GO:0016324">
    <property type="term" value="C:apical plasma membrane"/>
    <property type="evidence" value="ECO:0007669"/>
    <property type="project" value="UniProtKB-SubCell"/>
</dbReference>
<dbReference type="InterPro" id="IPR017871">
    <property type="entry name" value="ABC_transporter-like_CS"/>
</dbReference>
<feature type="domain" description="ABC transmembrane type-1" evidence="16">
    <location>
        <begin position="21"/>
        <end position="315"/>
    </location>
</feature>
<feature type="transmembrane region" description="Helical" evidence="14">
    <location>
        <begin position="148"/>
        <end position="166"/>
    </location>
</feature>
<dbReference type="InterPro" id="IPR036640">
    <property type="entry name" value="ABC1_TM_sf"/>
</dbReference>
<evidence type="ECO:0000256" key="2">
    <source>
        <dbReference type="ARBA" id="ARBA00004651"/>
    </source>
</evidence>
<dbReference type="Pfam" id="PF00005">
    <property type="entry name" value="ABC_tran"/>
    <property type="match status" value="2"/>
</dbReference>
<keyword evidence="13" id="KW-0325">Glycoprotein</keyword>
<name>A0A8C3RUK3_CHESE</name>
<dbReference type="SMART" id="SM00382">
    <property type="entry name" value="AAA"/>
    <property type="match status" value="2"/>
</dbReference>
<feature type="transmembrane region" description="Helical" evidence="14">
    <location>
        <begin position="730"/>
        <end position="748"/>
    </location>
</feature>
<comment type="similarity">
    <text evidence="3">Belongs to the ABC transporter superfamily. ABCB family. Multidrug resistance exporter (TC 3.A.1.201) subfamily.</text>
</comment>
<dbReference type="PANTHER" id="PTHR43394">
    <property type="entry name" value="ATP-DEPENDENT PERMEASE MDL1, MITOCHONDRIAL"/>
    <property type="match status" value="1"/>
</dbReference>
<evidence type="ECO:0000256" key="9">
    <source>
        <dbReference type="ARBA" id="ARBA00022840"/>
    </source>
</evidence>
<keyword evidence="8" id="KW-0547">Nucleotide-binding</keyword>
<feature type="transmembrane region" description="Helical" evidence="14">
    <location>
        <begin position="172"/>
        <end position="191"/>
    </location>
</feature>
<dbReference type="Ensembl" id="ENSCSRT00000003521.1">
    <property type="protein sequence ID" value="ENSCSRP00000003398.1"/>
    <property type="gene ID" value="ENSCSRG00000000757.1"/>
</dbReference>
<keyword evidence="11 14" id="KW-1133">Transmembrane helix</keyword>
<dbReference type="InterPro" id="IPR027417">
    <property type="entry name" value="P-loop_NTPase"/>
</dbReference>
<dbReference type="FunFam" id="1.20.1560.10:FF:000083">
    <property type="entry name" value="phosphatidylcholine translocator ABCB4 isoform X7"/>
    <property type="match status" value="1"/>
</dbReference>
<dbReference type="Proteomes" id="UP000694403">
    <property type="component" value="Unplaced"/>
</dbReference>
<protein>
    <submittedName>
        <fullName evidence="17">ATP binding cassette subfamily B member 4</fullName>
    </submittedName>
</protein>
<evidence type="ECO:0000256" key="11">
    <source>
        <dbReference type="ARBA" id="ARBA00022989"/>
    </source>
</evidence>
<accession>A0A8C3RUK3</accession>